<dbReference type="Pfam" id="PF09438">
    <property type="entry name" value="DUF2017"/>
    <property type="match status" value="1"/>
</dbReference>
<dbReference type="InterPro" id="IPR018561">
    <property type="entry name" value="AosR"/>
</dbReference>
<evidence type="ECO:0000313" key="1">
    <source>
        <dbReference type="EMBL" id="GAA3626661.1"/>
    </source>
</evidence>
<proteinExistence type="predicted"/>
<accession>A0ABP7A816</accession>
<sequence length="163" mass="17791">MTGSPVVIDLARVEAAHLDALVAQFVEVLDATGSTAGTDPAVARLVPDAYRDDADAAAEFRSLTEADLLGRRREDAASVRASLRGLTDLPDDVGDPTLAEVMIVELDFDQAQAWLRTLAAIRLVLASRLGIVEEDSHDEDDPRFAIYDWLGYRLQSLVETMEH</sequence>
<evidence type="ECO:0008006" key="3">
    <source>
        <dbReference type="Google" id="ProtNLM"/>
    </source>
</evidence>
<organism evidence="1 2">
    <name type="scientific">Microbacterium awajiense</name>
    <dbReference type="NCBI Taxonomy" id="415214"/>
    <lineage>
        <taxon>Bacteria</taxon>
        <taxon>Bacillati</taxon>
        <taxon>Actinomycetota</taxon>
        <taxon>Actinomycetes</taxon>
        <taxon>Micrococcales</taxon>
        <taxon>Microbacteriaceae</taxon>
        <taxon>Microbacterium</taxon>
    </lineage>
</organism>
<comment type="caution">
    <text evidence="1">The sequence shown here is derived from an EMBL/GenBank/DDBJ whole genome shotgun (WGS) entry which is preliminary data.</text>
</comment>
<dbReference type="RefSeq" id="WP_344736406.1">
    <property type="nucleotide sequence ID" value="NZ_BAAAYU010000001.1"/>
</dbReference>
<gene>
    <name evidence="1" type="ORF">GCM10022200_06270</name>
</gene>
<evidence type="ECO:0000313" key="2">
    <source>
        <dbReference type="Proteomes" id="UP001501697"/>
    </source>
</evidence>
<dbReference type="EMBL" id="BAAAYU010000001">
    <property type="protein sequence ID" value="GAA3626661.1"/>
    <property type="molecule type" value="Genomic_DNA"/>
</dbReference>
<dbReference type="Proteomes" id="UP001501697">
    <property type="component" value="Unassembled WGS sequence"/>
</dbReference>
<name>A0ABP7A816_9MICO</name>
<reference evidence="2" key="1">
    <citation type="journal article" date="2019" name="Int. J. Syst. Evol. Microbiol.">
        <title>The Global Catalogue of Microorganisms (GCM) 10K type strain sequencing project: providing services to taxonomists for standard genome sequencing and annotation.</title>
        <authorList>
            <consortium name="The Broad Institute Genomics Platform"/>
            <consortium name="The Broad Institute Genome Sequencing Center for Infectious Disease"/>
            <person name="Wu L."/>
            <person name="Ma J."/>
        </authorList>
    </citation>
    <scope>NUCLEOTIDE SEQUENCE [LARGE SCALE GENOMIC DNA]</scope>
    <source>
        <strain evidence="2">JCM 16544</strain>
    </source>
</reference>
<protein>
    <recommendedName>
        <fullName evidence="3">DUF2017 domain-containing protein</fullName>
    </recommendedName>
</protein>
<keyword evidence="2" id="KW-1185">Reference proteome</keyword>